<sequence length="52" mass="6004">MKVVIFGSSGFSGHAILKKALYQDYQVTILFRNRNSIPMEAKNAIFLLRMER</sequence>
<accession>A0ABS2CUR6</accession>
<comment type="caution">
    <text evidence="1">The sequence shown here is derived from an EMBL/GenBank/DDBJ whole genome shotgun (WGS) entry which is preliminary data.</text>
</comment>
<proteinExistence type="predicted"/>
<gene>
    <name evidence="1" type="ORF">H9X54_001440</name>
</gene>
<dbReference type="InterPro" id="IPR036291">
    <property type="entry name" value="NAD(P)-bd_dom_sf"/>
</dbReference>
<evidence type="ECO:0000313" key="1">
    <source>
        <dbReference type="EMBL" id="MBM6497967.1"/>
    </source>
</evidence>
<dbReference type="Gene3D" id="3.40.50.720">
    <property type="entry name" value="NAD(P)-binding Rossmann-like Domain"/>
    <property type="match status" value="1"/>
</dbReference>
<organism evidence="1 2">
    <name type="scientific">Flavobacterium macrobrachii</name>
    <dbReference type="NCBI Taxonomy" id="591204"/>
    <lineage>
        <taxon>Bacteria</taxon>
        <taxon>Pseudomonadati</taxon>
        <taxon>Bacteroidota</taxon>
        <taxon>Flavobacteriia</taxon>
        <taxon>Flavobacteriales</taxon>
        <taxon>Flavobacteriaceae</taxon>
        <taxon>Flavobacterium</taxon>
    </lineage>
</organism>
<dbReference type="EMBL" id="JACSOD020000343">
    <property type="protein sequence ID" value="MBM6497967.1"/>
    <property type="molecule type" value="Genomic_DNA"/>
</dbReference>
<protein>
    <submittedName>
        <fullName evidence="1">Uncharacterized protein</fullName>
    </submittedName>
</protein>
<dbReference type="SUPFAM" id="SSF51735">
    <property type="entry name" value="NAD(P)-binding Rossmann-fold domains"/>
    <property type="match status" value="1"/>
</dbReference>
<keyword evidence="2" id="KW-1185">Reference proteome</keyword>
<dbReference type="Proteomes" id="UP000759529">
    <property type="component" value="Unassembled WGS sequence"/>
</dbReference>
<reference evidence="1 2" key="1">
    <citation type="submission" date="2021-02" db="EMBL/GenBank/DDBJ databases">
        <authorList>
            <person name="Jung H.S."/>
            <person name="Chun B.H."/>
            <person name="Jeon C.O."/>
        </authorList>
    </citation>
    <scope>NUCLEOTIDE SEQUENCE [LARGE SCALE GENOMIC DNA]</scope>
    <source>
        <strain evidence="1 2">LMG 25203</strain>
    </source>
</reference>
<evidence type="ECO:0000313" key="2">
    <source>
        <dbReference type="Proteomes" id="UP000759529"/>
    </source>
</evidence>
<name>A0ABS2CUR6_9FLAO</name>
<dbReference type="RefSeq" id="WP_187658657.1">
    <property type="nucleotide sequence ID" value="NZ_JACSOD020000343.1"/>
</dbReference>